<dbReference type="Proteomes" id="UP000254220">
    <property type="component" value="Unassembled WGS sequence"/>
</dbReference>
<dbReference type="RefSeq" id="WP_079776787.1">
    <property type="nucleotide sequence ID" value="NZ_DADWZK010000017.1"/>
</dbReference>
<gene>
    <name evidence="2" type="ORF">NCTC12420_03745</name>
</gene>
<evidence type="ECO:0000313" key="3">
    <source>
        <dbReference type="Proteomes" id="UP000254220"/>
    </source>
</evidence>
<protein>
    <submittedName>
        <fullName evidence="2">Bacteriophage CII protein</fullName>
    </submittedName>
</protein>
<accession>A0A379XTX0</accession>
<dbReference type="EMBL" id="UGYB01000001">
    <property type="protein sequence ID" value="SUI03924.1"/>
    <property type="molecule type" value="Genomic_DNA"/>
</dbReference>
<name>A0A379XTX0_SALER</name>
<reference evidence="2 3" key="1">
    <citation type="submission" date="2018-06" db="EMBL/GenBank/DDBJ databases">
        <authorList>
            <consortium name="Pathogen Informatics"/>
            <person name="Doyle S."/>
        </authorList>
    </citation>
    <scope>NUCLEOTIDE SEQUENCE [LARGE SCALE GENOMIC DNA]</scope>
    <source>
        <strain evidence="2 3">NCTC12420</strain>
    </source>
</reference>
<organism evidence="2 3">
    <name type="scientific">Salmonella enterica subsp. indica</name>
    <dbReference type="NCBI Taxonomy" id="59207"/>
    <lineage>
        <taxon>Bacteria</taxon>
        <taxon>Pseudomonadati</taxon>
        <taxon>Pseudomonadota</taxon>
        <taxon>Gammaproteobacteria</taxon>
        <taxon>Enterobacterales</taxon>
        <taxon>Enterobacteriaceae</taxon>
        <taxon>Salmonella</taxon>
    </lineage>
</organism>
<proteinExistence type="predicted"/>
<dbReference type="GO" id="GO:0003677">
    <property type="term" value="F:DNA binding"/>
    <property type="evidence" value="ECO:0007669"/>
    <property type="project" value="InterPro"/>
</dbReference>
<dbReference type="InterPro" id="IPR007933">
    <property type="entry name" value="Transcrpt_activ_CII"/>
</dbReference>
<feature type="region of interest" description="Disordered" evidence="1">
    <location>
        <begin position="78"/>
        <end position="97"/>
    </location>
</feature>
<evidence type="ECO:0000313" key="2">
    <source>
        <dbReference type="EMBL" id="SUI03924.1"/>
    </source>
</evidence>
<dbReference type="AlphaFoldDB" id="A0A379XTX0"/>
<dbReference type="Pfam" id="PF05269">
    <property type="entry name" value="Phage_CII"/>
    <property type="match status" value="1"/>
</dbReference>
<dbReference type="InterPro" id="IPR010982">
    <property type="entry name" value="Lambda_DNA-bd_dom_sf"/>
</dbReference>
<evidence type="ECO:0000256" key="1">
    <source>
        <dbReference type="SAM" id="MobiDB-lite"/>
    </source>
</evidence>
<dbReference type="GO" id="GO:0006355">
    <property type="term" value="P:regulation of DNA-templated transcription"/>
    <property type="evidence" value="ECO:0007669"/>
    <property type="project" value="InterPro"/>
</dbReference>
<sequence length="97" mass="11266">MELANHSKKIREVETELRARLVSMGQTNFAKMAGWSDSKVSRLNIQDMAVTFVLLEKVWETSLIREVARQAVEAVMPRNKKRPVCKTERSEQIQMEF</sequence>
<dbReference type="Gene3D" id="1.10.260.40">
    <property type="entry name" value="lambda repressor-like DNA-binding domains"/>
    <property type="match status" value="1"/>
</dbReference>